<reference evidence="9" key="12">
    <citation type="submission" date="2023-07" db="EMBL/GenBank/DDBJ databases">
        <title>High risk of intestinal colonization with ESBL-producing Escherichia coli among soldiers of military contingents in specific geographic regions.</title>
        <authorList>
            <person name="Literacka E."/>
        </authorList>
    </citation>
    <scope>NUCLEOTIDE SEQUENCE</scope>
    <source>
        <strain evidence="9">33</strain>
    </source>
</reference>
<dbReference type="PANTHER" id="PTHR13696">
    <property type="entry name" value="P-LOOP CONTAINING NUCLEOSIDE TRIPHOSPHATE HYDROLASE"/>
    <property type="match status" value="1"/>
</dbReference>
<evidence type="ECO:0000313" key="4">
    <source>
        <dbReference type="EMBL" id="EFE8676207.1"/>
    </source>
</evidence>
<evidence type="ECO:0000259" key="1">
    <source>
        <dbReference type="Pfam" id="PF01656"/>
    </source>
</evidence>
<evidence type="ECO:0000313" key="14">
    <source>
        <dbReference type="EMBL" id="NYQ39961.1"/>
    </source>
</evidence>
<evidence type="ECO:0000313" key="7">
    <source>
        <dbReference type="EMBL" id="HAJ0998610.1"/>
    </source>
</evidence>
<dbReference type="Proteomes" id="UP000868636">
    <property type="component" value="Unassembled WGS sequence"/>
</dbReference>
<dbReference type="EMBL" id="LR595878">
    <property type="protein sequence ID" value="VUD39579.1"/>
    <property type="molecule type" value="Genomic_DNA"/>
</dbReference>
<evidence type="ECO:0000313" key="8">
    <source>
        <dbReference type="EMBL" id="HAZ7492572.1"/>
    </source>
</evidence>
<dbReference type="EMBL" id="DADPIR010000018">
    <property type="protein sequence ID" value="HAZ7492572.1"/>
    <property type="molecule type" value="Genomic_DNA"/>
</dbReference>
<dbReference type="RefSeq" id="WP_000161228.1">
    <property type="nucleotide sequence ID" value="NZ_AP022089.1"/>
</dbReference>
<dbReference type="EMBL" id="AASOHJ010000055">
    <property type="protein sequence ID" value="EFE8676207.1"/>
    <property type="molecule type" value="Genomic_DNA"/>
</dbReference>
<dbReference type="Proteomes" id="UP000534496">
    <property type="component" value="Unassembled WGS sequence"/>
</dbReference>
<evidence type="ECO:0000313" key="18">
    <source>
        <dbReference type="Proteomes" id="UP000271175"/>
    </source>
</evidence>
<reference evidence="12 19" key="4">
    <citation type="journal article" date="2019" name="Environ. Health Perspect.">
        <title>Inter-host Transmission of Carbapenemase-Producing Escherichia coli among Humans and Backyard Animals.</title>
        <authorList>
            <person name="Li J."/>
            <person name="Bi Z."/>
            <person name="Ma S."/>
            <person name="Chen B."/>
            <person name="Cai C."/>
            <person name="He J."/>
            <person name="Schwarz S."/>
            <person name="Sun C."/>
            <person name="Zhou Y."/>
            <person name="Yin J."/>
            <person name="Hulth A."/>
            <person name="Wang Y."/>
            <person name="Shen Z."/>
            <person name="Wang S."/>
            <person name="Wu C."/>
            <person name="Nilsson L.E."/>
            <person name="Walsh T.R."/>
            <person name="Borjesson S."/>
            <person name="Shen J."/>
            <person name="Sun Q."/>
            <person name="Wang Y."/>
        </authorList>
    </citation>
    <scope>NUCLEOTIDE SEQUENCE [LARGE SCALE GENOMIC DNA]</scope>
    <source>
        <strain evidence="12 19">A016f</strain>
    </source>
</reference>
<dbReference type="Proteomes" id="UP000509260">
    <property type="component" value="Plasmid pMTY18780-3"/>
</dbReference>
<evidence type="ECO:0000313" key="21">
    <source>
        <dbReference type="Proteomes" id="UP000509260"/>
    </source>
</evidence>
<dbReference type="EMBL" id="AASFMQ010000022">
    <property type="protein sequence ID" value="EFB3616503.1"/>
    <property type="molecule type" value="Genomic_DNA"/>
</dbReference>
<dbReference type="InterPro" id="IPR050678">
    <property type="entry name" value="DNA_Partitioning_ATPase"/>
</dbReference>
<reference evidence="2 21" key="10">
    <citation type="submission" date="2020-06" db="EMBL/GenBank/DDBJ databases">
        <title>Whole-genome sequencing of blaNDM-5 positive Escherichia coli isolated from a Japanese patient with no history of travel abroad.</title>
        <authorList>
            <person name="Ito Y."/>
            <person name="Aoki K."/>
            <person name="Nakayama N."/>
            <person name="Ohtsuka M."/>
            <person name="Ota M."/>
            <person name="Kaneko N."/>
            <person name="Yoshida M."/>
            <person name="Ishii Y."/>
            <person name="Tateda K."/>
            <person name="Matsuse H."/>
        </authorList>
    </citation>
    <scope>NUCLEOTIDE SEQUENCE [LARGE SCALE GENOMIC DNA]</scope>
    <source>
        <strain evidence="2 21">TUM18780</strain>
        <plasmid evidence="2">pMTY18780-3</plasmid>
        <plasmid evidence="21">pmty18780-3 dna</plasmid>
    </source>
</reference>
<geneLocation type="plasmid" evidence="16">
    <name>1</name>
</geneLocation>
<accession>A0A0K3XP72</accession>
<dbReference type="EMBL" id="DABGZR010000055">
    <property type="protein sequence ID" value="HAJ0998610.1"/>
    <property type="molecule type" value="Genomic_DNA"/>
</dbReference>
<keyword evidence="2" id="KW-0614">Plasmid</keyword>
<evidence type="ECO:0000313" key="10">
    <source>
        <dbReference type="EMBL" id="MIB62351.1"/>
    </source>
</evidence>
<dbReference type="EMBL" id="ROAL01000018">
    <property type="protein sequence ID" value="MIB62351.1"/>
    <property type="molecule type" value="Genomic_DNA"/>
</dbReference>
<dbReference type="Gene3D" id="3.40.50.300">
    <property type="entry name" value="P-loop containing nucleotide triphosphate hydrolases"/>
    <property type="match status" value="1"/>
</dbReference>
<geneLocation type="plasmid" evidence="2">
    <name>pMTY18780-3</name>
</geneLocation>
<dbReference type="InterPro" id="IPR027417">
    <property type="entry name" value="P-loop_NTPase"/>
</dbReference>
<sequence length="222" mass="25153">MTKIFVVGGTKGGPGKSTVAQQIAVCLKVKKKKKVYITDIDIQRTTTSWCEDRRQNEDLELIPFAYVQDDIIKHLKSLQGRAEFVVVDAGGFDSEIQRQAMLMADVIIIPLRPKRRDLKSLRDIDPIIDNVRNVNDKVKVRAVMNQCPALPSQVSRILAAKEIVETFGIESAPVNLYNRNVYDDAEESGRSIFEMTGSERDKKAEAEFEEFVDYLLSLEEEE</sequence>
<gene>
    <name evidence="15" type="ORF">BK383_19600</name>
    <name evidence="6" type="ORF">CF22_005145</name>
    <name evidence="10" type="ORF">D9E49_18480</name>
    <name evidence="11" type="ORF">DNX30_15930</name>
    <name evidence="12" type="ORF">EIZ93_10725</name>
    <name evidence="4" type="ORF">F7N46_24460</name>
    <name evidence="5" type="ORF">F9461_18870</name>
    <name evidence="3" type="ORF">FPS11_16550</name>
    <name evidence="14" type="ORF">G4A38_15355</name>
    <name evidence="13" type="ORF">G5603_17230</name>
    <name evidence="7" type="ORF">HL601_24045</name>
    <name evidence="8" type="ORF">J8F57_002802</name>
    <name evidence="9" type="ORF">Q2V64_18590</name>
    <name evidence="16" type="ORF">SAMEA4370386_00010</name>
    <name evidence="2" type="ORF">TUM18780_49110</name>
</gene>
<proteinExistence type="predicted"/>
<evidence type="ECO:0000313" key="24">
    <source>
        <dbReference type="Proteomes" id="UP000534496"/>
    </source>
</evidence>
<dbReference type="EMBL" id="AP023200">
    <property type="protein sequence ID" value="BCG39749.1"/>
    <property type="molecule type" value="Genomic_DNA"/>
</dbReference>
<name>A0A0K3XP72_ECOLX</name>
<dbReference type="Proteomes" id="UP000543252">
    <property type="component" value="Unassembled WGS sequence"/>
</dbReference>
<evidence type="ECO:0000313" key="11">
    <source>
        <dbReference type="EMBL" id="MJL94224.1"/>
    </source>
</evidence>
<dbReference type="Proteomes" id="UP000885382">
    <property type="component" value="Unassembled WGS sequence"/>
</dbReference>
<dbReference type="Proteomes" id="UP000271175">
    <property type="component" value="Unassembled WGS sequence"/>
</dbReference>
<feature type="domain" description="CobQ/CobB/MinD/ParA nucleotide binding" evidence="1">
    <location>
        <begin position="6"/>
        <end position="140"/>
    </location>
</feature>
<evidence type="ECO:0000313" key="9">
    <source>
        <dbReference type="EMBL" id="MDO2731735.1"/>
    </source>
</evidence>
<dbReference type="EMBL" id="RTJF01000017">
    <property type="protein sequence ID" value="MJL94224.1"/>
    <property type="molecule type" value="Genomic_DNA"/>
</dbReference>
<dbReference type="EMBL" id="JAUKZB010000013">
    <property type="protein sequence ID" value="MDO2731735.1"/>
    <property type="molecule type" value="Genomic_DNA"/>
</dbReference>
<reference evidence="3 25" key="6">
    <citation type="submission" date="2019-07" db="EMBL/GenBank/DDBJ databases">
        <authorList>
            <consortium name="GenomeTrakr network: Whole genome sequencing for foodborne pathogen traceback"/>
        </authorList>
    </citation>
    <scope>NUCLEOTIDE SEQUENCE [LARGE SCALE GENOMIC DNA]</scope>
    <source>
        <strain evidence="6 22">AZ-TG60901</strain>
        <strain evidence="3 25">PSU-1859</strain>
    </source>
</reference>
<dbReference type="Proteomes" id="UP000184277">
    <property type="component" value="Unassembled WGS sequence"/>
</dbReference>
<evidence type="ECO:0000313" key="22">
    <source>
        <dbReference type="Proteomes" id="UP000528504"/>
    </source>
</evidence>
<evidence type="ECO:0000313" key="6">
    <source>
        <dbReference type="EMBL" id="EFM0518996.1"/>
    </source>
</evidence>
<dbReference type="EMBL" id="MOKI01000041">
    <property type="protein sequence ID" value="OJR53177.1"/>
    <property type="molecule type" value="Genomic_DNA"/>
</dbReference>
<dbReference type="GeneID" id="86948689"/>
<evidence type="ECO:0000313" key="16">
    <source>
        <dbReference type="EMBL" id="VUD39579.1"/>
    </source>
</evidence>
<geneLocation type="plasmid" evidence="21">
    <name>pmty18780-3 dna</name>
</geneLocation>
<evidence type="ECO:0000313" key="19">
    <source>
        <dbReference type="Proteomes" id="UP000359125"/>
    </source>
</evidence>
<reference evidence="7" key="2">
    <citation type="journal article" date="2018" name="Genome Biol.">
        <title>SKESA: strategic k-mer extension for scrupulous assemblies.</title>
        <authorList>
            <person name="Souvorov A."/>
            <person name="Agarwala R."/>
            <person name="Lipman D.J."/>
        </authorList>
    </citation>
    <scope>NUCLEOTIDE SEQUENCE</scope>
    <source>
        <strain evidence="7">EC00605</strain>
        <strain evidence="8">SJP41</strain>
    </source>
</reference>
<reference evidence="13 20" key="9">
    <citation type="submission" date="2020-02" db="EMBL/GenBank/DDBJ databases">
        <title>WGS of Carbapenem-Resistant Enterobacteriaceae.</title>
        <authorList>
            <person name="Tokajian S."/>
            <person name="El Chaar M."/>
            <person name="El Khoury M."/>
        </authorList>
    </citation>
    <scope>NUCLEOTIDE SEQUENCE [LARGE SCALE GENOMIC DNA]</scope>
    <source>
        <strain evidence="13 20">ECM_75</strain>
    </source>
</reference>
<dbReference type="Proteomes" id="UP000472856">
    <property type="component" value="Unassembled WGS sequence"/>
</dbReference>
<evidence type="ECO:0000313" key="5">
    <source>
        <dbReference type="EMBL" id="EFH3675257.1"/>
    </source>
</evidence>
<dbReference type="EMBL" id="JABUPJ010000018">
    <property type="protein sequence ID" value="NYQ39961.1"/>
    <property type="molecule type" value="Genomic_DNA"/>
</dbReference>
<reference evidence="16" key="5">
    <citation type="submission" date="2019-06" db="EMBL/GenBank/DDBJ databases">
        <authorList>
            <consortium name="Pathogen Informatics"/>
        </authorList>
    </citation>
    <scope>NUCLEOTIDE SEQUENCE [LARGE SCALE GENOMIC DNA]</scope>
    <source>
        <strain evidence="16">VRES-hospital6495207</strain>
        <plasmid evidence="16">1</plasmid>
    </source>
</reference>
<dbReference type="PIRSF" id="PIRSF009320">
    <property type="entry name" value="Nuc_binding_HP_1000"/>
    <property type="match status" value="1"/>
</dbReference>
<dbReference type="EMBL" id="RYCF01000026">
    <property type="protein sequence ID" value="MQK24785.1"/>
    <property type="molecule type" value="Genomic_DNA"/>
</dbReference>
<evidence type="ECO:0000313" key="12">
    <source>
        <dbReference type="EMBL" id="MQK24785.1"/>
    </source>
</evidence>
<dbReference type="EMBL" id="JAAJRI010000014">
    <property type="protein sequence ID" value="NGE89911.1"/>
    <property type="molecule type" value="Genomic_DNA"/>
</dbReference>
<evidence type="ECO:0000313" key="23">
    <source>
        <dbReference type="Proteomes" id="UP000533482"/>
    </source>
</evidence>
<dbReference type="CDD" id="cd02042">
    <property type="entry name" value="ParAB_family"/>
    <property type="match status" value="1"/>
</dbReference>
<reference evidence="11" key="3">
    <citation type="submission" date="2018-06" db="EMBL/GenBank/DDBJ databases">
        <authorList>
            <person name="Ashton P.M."/>
            <person name="Dallman T."/>
            <person name="Nair S."/>
            <person name="De Pinna E."/>
            <person name="Peters T."/>
            <person name="Grant K."/>
        </authorList>
    </citation>
    <scope>NUCLEOTIDE SEQUENCE [LARGE SCALE GENOMIC DNA]</scope>
    <source>
        <strain evidence="11">462023</strain>
    </source>
</reference>
<evidence type="ECO:0000313" key="2">
    <source>
        <dbReference type="EMBL" id="BCG39749.1"/>
    </source>
</evidence>
<reference evidence="4 23" key="7">
    <citation type="submission" date="2019-09" db="EMBL/GenBank/DDBJ databases">
        <authorList>
            <consortium name="NARMS: The National Antimicrobial Resistance Monitoring System"/>
        </authorList>
    </citation>
    <scope>NUCLEOTIDE SEQUENCE [LARGE SCALE GENOMIC DNA]</scope>
    <source>
        <strain evidence="10 18">CVM N17EC0276</strain>
        <strain evidence="5 24">CVM N19EC0189</strain>
        <strain evidence="4 23">FSIS11923834</strain>
    </source>
</reference>
<dbReference type="Proteomes" id="UP000540485">
    <property type="component" value="Unassembled WGS sequence"/>
</dbReference>
<dbReference type="PANTHER" id="PTHR13696:SF96">
    <property type="entry name" value="COBQ_COBB_MIND_PARA NUCLEOTIDE BINDING DOMAIN-CONTAINING PROTEIN"/>
    <property type="match status" value="1"/>
</dbReference>
<evidence type="ECO:0000313" key="13">
    <source>
        <dbReference type="EMBL" id="NGE89911.1"/>
    </source>
</evidence>
<dbReference type="SUPFAM" id="SSF52540">
    <property type="entry name" value="P-loop containing nucleoside triphosphate hydrolases"/>
    <property type="match status" value="1"/>
</dbReference>
<evidence type="ECO:0000313" key="25">
    <source>
        <dbReference type="Proteomes" id="UP000543252"/>
    </source>
</evidence>
<dbReference type="InterPro" id="IPR002586">
    <property type="entry name" value="CobQ/CobB/MinD/ParA_Nub-bd_dom"/>
</dbReference>
<organism evidence="14">
    <name type="scientific">Escherichia coli</name>
    <dbReference type="NCBI Taxonomy" id="562"/>
    <lineage>
        <taxon>Bacteria</taxon>
        <taxon>Pseudomonadati</taxon>
        <taxon>Pseudomonadota</taxon>
        <taxon>Gammaproteobacteria</taxon>
        <taxon>Enterobacterales</taxon>
        <taxon>Enterobacteriaceae</taxon>
        <taxon>Escherichia</taxon>
    </lineage>
</organism>
<dbReference type="EMBL" id="AASVQO010000015">
    <property type="protein sequence ID" value="EFH3675257.1"/>
    <property type="molecule type" value="Genomic_DNA"/>
</dbReference>
<reference evidence="8" key="11">
    <citation type="submission" date="2021-03" db="EMBL/GenBank/DDBJ databases">
        <authorList>
            <consortium name="NCBI Pathogen Detection Project"/>
        </authorList>
    </citation>
    <scope>NUCLEOTIDE SEQUENCE</scope>
    <source>
        <strain evidence="7">EC00605</strain>
        <strain evidence="8">SJP41</strain>
    </source>
</reference>
<dbReference type="Proteomes" id="UP000533482">
    <property type="component" value="Unassembled WGS sequence"/>
</dbReference>
<evidence type="ECO:0000313" key="17">
    <source>
        <dbReference type="Proteomes" id="UP000184277"/>
    </source>
</evidence>
<evidence type="ECO:0000313" key="20">
    <source>
        <dbReference type="Proteomes" id="UP000472856"/>
    </source>
</evidence>
<evidence type="ECO:0000313" key="15">
    <source>
        <dbReference type="EMBL" id="OJR53177.1"/>
    </source>
</evidence>
<dbReference type="Pfam" id="PF01656">
    <property type="entry name" value="CbiA"/>
    <property type="match status" value="1"/>
</dbReference>
<dbReference type="Proteomes" id="UP001174465">
    <property type="component" value="Unassembled WGS sequence"/>
</dbReference>
<dbReference type="AlphaFoldDB" id="A0A0K3XP72"/>
<dbReference type="EMBL" id="AATJQG010000062">
    <property type="protein sequence ID" value="EFM0518996.1"/>
    <property type="molecule type" value="Genomic_DNA"/>
</dbReference>
<protein>
    <submittedName>
        <fullName evidence="14">AAA family ATPase</fullName>
    </submittedName>
    <submittedName>
        <fullName evidence="9">Division plane positioning ATPase MipZ</fullName>
    </submittedName>
    <submittedName>
        <fullName evidence="16">Flp pilus assembly protein, ATPase CpaE</fullName>
    </submittedName>
    <submittedName>
        <fullName evidence="2">Plasmid stability protein</fullName>
    </submittedName>
</protein>
<dbReference type="Proteomes" id="UP000528504">
    <property type="component" value="Unassembled WGS sequence"/>
</dbReference>
<evidence type="ECO:0000313" key="3">
    <source>
        <dbReference type="EMBL" id="EFB3616503.1"/>
    </source>
</evidence>
<dbReference type="Proteomes" id="UP000359125">
    <property type="component" value="Unassembled WGS sequence"/>
</dbReference>
<reference evidence="14" key="8">
    <citation type="journal article" date="2020" name="J. Appl. Microbiol.">
        <title>Genetic characterization of Shigatoxigenic and enteropathogenic Escherichia coli O80:H2 from diarrheic and septicemic calves and relatedness to human Shigatoxigenic E. coli O80:H2.</title>
        <authorList>
            <person name="Habets A."/>
            <person name="Crombe F."/>
            <person name="Nakamura K."/>
            <person name="Guerin V."/>
            <person name="De Rauw K."/>
            <person name="Pierard D."/>
            <person name="Saulmont M."/>
            <person name="Hayashi T."/>
            <person name="Mainil J.G."/>
            <person name="Thiry D."/>
        </authorList>
    </citation>
    <scope>NUCLEOTIDE SEQUENCE [LARGE SCALE GENOMIC DNA]</scope>
    <source>
        <strain evidence="14">EH3306</strain>
    </source>
</reference>
<reference evidence="15 17" key="1">
    <citation type="submission" date="2016-10" db="EMBL/GenBank/DDBJ databases">
        <title>Comprehensive resistome analysis reveals the prevalence of NDM and MCR-1 in Chinese poultry production.</title>
        <authorList>
            <person name="Wang Y."/>
            <person name="Zhang R."/>
            <person name="Li J."/>
            <person name="Wu Z."/>
            <person name="Wenjuan Y."/>
            <person name="Schwarz S."/>
            <person name="Tyrrell J."/>
            <person name="Zheng Y."/>
            <person name="Wang S."/>
            <person name="Shen Z."/>
            <person name="Liu Z."/>
            <person name="Lei L."/>
            <person name="Li M."/>
            <person name="Zhang Q."/>
            <person name="Wu C."/>
            <person name="Zhang Q."/>
            <person name="Wu Y."/>
            <person name="Walsh T."/>
            <person name="Shen J."/>
        </authorList>
    </citation>
    <scope>NUCLEOTIDE SEQUENCE [LARGE SCALE GENOMIC DNA]</scope>
    <source>
        <strain evidence="15 17">570</strain>
    </source>
</reference>